<name>A0ABP2PIZ8_9BURK</name>
<comment type="caution">
    <text evidence="1">The sequence shown here is derived from an EMBL/GenBank/DDBJ whole genome shotgun (WGS) entry which is preliminary data.</text>
</comment>
<evidence type="ECO:0000313" key="1">
    <source>
        <dbReference type="EMBL" id="EIM97742.1"/>
    </source>
</evidence>
<protein>
    <submittedName>
        <fullName evidence="1">NAD-specific glutamate dehydrogenase</fullName>
    </submittedName>
</protein>
<gene>
    <name evidence="1" type="ORF">WQE_27515</name>
</gene>
<dbReference type="Pfam" id="PF10712">
    <property type="entry name" value="NAD-GH"/>
    <property type="match status" value="1"/>
</dbReference>
<organism evidence="1 2">
    <name type="scientific">Paraburkholderia hospita</name>
    <dbReference type="NCBI Taxonomy" id="169430"/>
    <lineage>
        <taxon>Bacteria</taxon>
        <taxon>Pseudomonadati</taxon>
        <taxon>Pseudomonadota</taxon>
        <taxon>Betaproteobacteria</taxon>
        <taxon>Burkholderiales</taxon>
        <taxon>Burkholderiaceae</taxon>
        <taxon>Paraburkholderia</taxon>
    </lineage>
</organism>
<accession>A0ABP2PIZ8</accession>
<dbReference type="Proteomes" id="UP000004980">
    <property type="component" value="Unassembled WGS sequence"/>
</dbReference>
<evidence type="ECO:0000313" key="2">
    <source>
        <dbReference type="Proteomes" id="UP000004980"/>
    </source>
</evidence>
<reference evidence="1 2" key="1">
    <citation type="journal article" date="2012" name="J. Bacteriol.">
        <title>Draft Genome Sequence of the Soil Bacterium Burkholderia terrae Strain BS001, Which Interacts with Fungal Surface Structures.</title>
        <authorList>
            <person name="Nazir R."/>
            <person name="Hansen M.A."/>
            <person name="Sorensen S."/>
            <person name="van Elsas J.D."/>
        </authorList>
    </citation>
    <scope>NUCLEOTIDE SEQUENCE [LARGE SCALE GENOMIC DNA]</scope>
    <source>
        <strain evidence="1 2">BS001</strain>
    </source>
</reference>
<keyword evidence="2" id="KW-1185">Reference proteome</keyword>
<proteinExistence type="predicted"/>
<sequence>MKTGAASDLVELAARERAANALVHPARGEFVGAFGERLRRRFDRVGIVARRDRTQRGDQTFERDTLVGVEQFAVGRKRRFRRFDQTLRFDLCLAQRPRAHIDFRRLEAVFEHARDVVVGEPIRRLHDHRCLHARMLLARKHGQQTVRIDLIGDADARRARRHRRNAAQLEARERTAIGHEFALALDDVNRHRRLAVLEGREFLRACDGNGRVARDDLLGEAAHRFDAERQRNHVEQQPVVAVGAAVAREQVGLDRRAERDDLIWIEIGQRRLAEKVFDRAADHRHARRAADEHDAVDIGRRQLRVAQRLFRRAERALNQRLCDCFERRFVDGDVDLCGACERYLDRSARRRRQRFLRDAHRVEQQAHVLGRQRLGGNVSLLQHMTIQRVIEVVAAERRIAARREYFENALRELQNGQIERAAAKVVHRVQTFRAVIETVGDRGRRRLVQQTQHVQAGETRGILGRLALRFVEIRGHRDHRADQLVAERVFRAIAQRRENFGGHFDGTLHAVDGADLHHARCVDEIVRRVFRVLDFALAASHEALDRDDRIARIGSGFRFRRAADAPAALLQISHDGRQQIVAFVVGQYVGHAAAHRRDERVGRAKVDADRETPLMRRGRHAGFRNLQ</sequence>
<dbReference type="EMBL" id="AKAU01000140">
    <property type="protein sequence ID" value="EIM97742.1"/>
    <property type="molecule type" value="Genomic_DNA"/>
</dbReference>
<dbReference type="InterPro" id="IPR019651">
    <property type="entry name" value="Glutamate_DH_NAD-spec"/>
</dbReference>